<gene>
    <name evidence="1" type="ORF">PR048_004932</name>
</gene>
<sequence>MKHAMVLSDMGLPISLYNLRIIFLRRHPNLKVVFGQSVSRKHAQVDKDMINKFFDHLERVLVNVPPQNIFN</sequence>
<organism evidence="1 2">
    <name type="scientific">Dryococelus australis</name>
    <dbReference type="NCBI Taxonomy" id="614101"/>
    <lineage>
        <taxon>Eukaryota</taxon>
        <taxon>Metazoa</taxon>
        <taxon>Ecdysozoa</taxon>
        <taxon>Arthropoda</taxon>
        <taxon>Hexapoda</taxon>
        <taxon>Insecta</taxon>
        <taxon>Pterygota</taxon>
        <taxon>Neoptera</taxon>
        <taxon>Polyneoptera</taxon>
        <taxon>Phasmatodea</taxon>
        <taxon>Verophasmatodea</taxon>
        <taxon>Anareolatae</taxon>
        <taxon>Phasmatidae</taxon>
        <taxon>Eurycanthinae</taxon>
        <taxon>Dryococelus</taxon>
    </lineage>
</organism>
<evidence type="ECO:0000313" key="2">
    <source>
        <dbReference type="Proteomes" id="UP001159363"/>
    </source>
</evidence>
<keyword evidence="2" id="KW-1185">Reference proteome</keyword>
<evidence type="ECO:0000313" key="1">
    <source>
        <dbReference type="EMBL" id="KAJ8892352.1"/>
    </source>
</evidence>
<dbReference type="EMBL" id="JARBHB010000002">
    <property type="protein sequence ID" value="KAJ8892352.1"/>
    <property type="molecule type" value="Genomic_DNA"/>
</dbReference>
<reference evidence="1 2" key="1">
    <citation type="submission" date="2023-02" db="EMBL/GenBank/DDBJ databases">
        <title>LHISI_Scaffold_Assembly.</title>
        <authorList>
            <person name="Stuart O.P."/>
            <person name="Cleave R."/>
            <person name="Magrath M.J.L."/>
            <person name="Mikheyev A.S."/>
        </authorList>
    </citation>
    <scope>NUCLEOTIDE SEQUENCE [LARGE SCALE GENOMIC DNA]</scope>
    <source>
        <strain evidence="1">Daus_M_001</strain>
        <tissue evidence="1">Leg muscle</tissue>
    </source>
</reference>
<proteinExistence type="predicted"/>
<accession>A0ABQ9I6T0</accession>
<comment type="caution">
    <text evidence="1">The sequence shown here is derived from an EMBL/GenBank/DDBJ whole genome shotgun (WGS) entry which is preliminary data.</text>
</comment>
<name>A0ABQ9I6T0_9NEOP</name>
<protein>
    <submittedName>
        <fullName evidence="1">Uncharacterized protein</fullName>
    </submittedName>
</protein>
<dbReference type="Proteomes" id="UP001159363">
    <property type="component" value="Chromosome 2"/>
</dbReference>